<organism evidence="1">
    <name type="scientific">hydrocarbon metagenome</name>
    <dbReference type="NCBI Taxonomy" id="938273"/>
    <lineage>
        <taxon>unclassified sequences</taxon>
        <taxon>metagenomes</taxon>
        <taxon>ecological metagenomes</taxon>
    </lineage>
</organism>
<name>A0A0W8FML1_9ZZZZ</name>
<evidence type="ECO:0000313" key="1">
    <source>
        <dbReference type="EMBL" id="KUG21555.1"/>
    </source>
</evidence>
<accession>A0A0W8FML1</accession>
<proteinExistence type="predicted"/>
<protein>
    <submittedName>
        <fullName evidence="1">Tpr repeat</fullName>
    </submittedName>
</protein>
<comment type="caution">
    <text evidence="1">The sequence shown here is derived from an EMBL/GenBank/DDBJ whole genome shotgun (WGS) entry which is preliminary data.</text>
</comment>
<gene>
    <name evidence="1" type="ORF">ASZ90_008690</name>
</gene>
<dbReference type="EMBL" id="LNQE01001050">
    <property type="protein sequence ID" value="KUG21555.1"/>
    <property type="molecule type" value="Genomic_DNA"/>
</dbReference>
<sequence length="298" mass="34795">MTTNKPASLHDSMKNISSAKKKMNKKIISYSLYGTQKHYRSGALLNVKLQKKIYPDWICRFYVSDEIPNEFIAQLKNLGAEVVNISHKYPNMGLYWRFLAIDDLDVAVMIVRDTDSLLSFREKEAVDEWLKSKKGFHIMRDHPLHKVPILGGMWGVQKNVLPSMFLLLKQWKCTYKKGEDQEFLMYKVYPLIQDNLCIHAEYIRFMGESTLPFPSPRVGTDFVGSVKTNPFAKPFENELTLEFLKKPLQTKRFCFRTLFLILFYRVALTFGYKCFAQTHGNSFFKKTKSKIRQKRGAL</sequence>
<dbReference type="AlphaFoldDB" id="A0A0W8FML1"/>
<reference evidence="1" key="1">
    <citation type="journal article" date="2015" name="Proc. Natl. Acad. Sci. U.S.A.">
        <title>Networks of energetic and metabolic interactions define dynamics in microbial communities.</title>
        <authorList>
            <person name="Embree M."/>
            <person name="Liu J.K."/>
            <person name="Al-Bassam M.M."/>
            <person name="Zengler K."/>
        </authorList>
    </citation>
    <scope>NUCLEOTIDE SEQUENCE</scope>
</reference>